<dbReference type="EMBL" id="CAXIEN010000176">
    <property type="protein sequence ID" value="CAL1284124.1"/>
    <property type="molecule type" value="Genomic_DNA"/>
</dbReference>
<accession>A0AAV2AJE1</accession>
<feature type="transmembrane region" description="Helical" evidence="1">
    <location>
        <begin position="46"/>
        <end position="63"/>
    </location>
</feature>
<proteinExistence type="predicted"/>
<evidence type="ECO:0000256" key="1">
    <source>
        <dbReference type="SAM" id="Phobius"/>
    </source>
</evidence>
<keyword evidence="1" id="KW-0472">Membrane</keyword>
<keyword evidence="1" id="KW-0812">Transmembrane</keyword>
<evidence type="ECO:0000313" key="2">
    <source>
        <dbReference type="EMBL" id="CAL1284124.1"/>
    </source>
</evidence>
<organism evidence="2 3">
    <name type="scientific">Larinioides sclopetarius</name>
    <dbReference type="NCBI Taxonomy" id="280406"/>
    <lineage>
        <taxon>Eukaryota</taxon>
        <taxon>Metazoa</taxon>
        <taxon>Ecdysozoa</taxon>
        <taxon>Arthropoda</taxon>
        <taxon>Chelicerata</taxon>
        <taxon>Arachnida</taxon>
        <taxon>Araneae</taxon>
        <taxon>Araneomorphae</taxon>
        <taxon>Entelegynae</taxon>
        <taxon>Araneoidea</taxon>
        <taxon>Araneidae</taxon>
        <taxon>Larinioides</taxon>
    </lineage>
</organism>
<comment type="caution">
    <text evidence="2">The sequence shown here is derived from an EMBL/GenBank/DDBJ whole genome shotgun (WGS) entry which is preliminary data.</text>
</comment>
<feature type="transmembrane region" description="Helical" evidence="1">
    <location>
        <begin position="21"/>
        <end position="40"/>
    </location>
</feature>
<gene>
    <name evidence="2" type="ORF">LARSCL_LOCUS12981</name>
</gene>
<name>A0AAV2AJE1_9ARAC</name>
<dbReference type="Proteomes" id="UP001497382">
    <property type="component" value="Unassembled WGS sequence"/>
</dbReference>
<keyword evidence="3" id="KW-1185">Reference proteome</keyword>
<keyword evidence="1" id="KW-1133">Transmembrane helix</keyword>
<protein>
    <submittedName>
        <fullName evidence="2">Uncharacterized protein</fullName>
    </submittedName>
</protein>
<dbReference type="AlphaFoldDB" id="A0AAV2AJE1"/>
<reference evidence="2 3" key="1">
    <citation type="submission" date="2024-04" db="EMBL/GenBank/DDBJ databases">
        <authorList>
            <person name="Rising A."/>
            <person name="Reimegard J."/>
            <person name="Sonavane S."/>
            <person name="Akerstrom W."/>
            <person name="Nylinder S."/>
            <person name="Hedman E."/>
            <person name="Kallberg Y."/>
        </authorList>
    </citation>
    <scope>NUCLEOTIDE SEQUENCE [LARGE SCALE GENOMIC DNA]</scope>
</reference>
<evidence type="ECO:0000313" key="3">
    <source>
        <dbReference type="Proteomes" id="UP001497382"/>
    </source>
</evidence>
<sequence length="70" mass="8576">MSRSIFEFEIFNFSKYYNSHSFLKIGKYIYCVATVIIFILKKEFEILFIYFHFLLVFHVYGSTKHLAYRI</sequence>